<name>A0AAV9ZAT2_9AGAR</name>
<comment type="caution">
    <text evidence="2">The sequence shown here is derived from an EMBL/GenBank/DDBJ whole genome shotgun (WGS) entry which is preliminary data.</text>
</comment>
<evidence type="ECO:0000256" key="1">
    <source>
        <dbReference type="SAM" id="MobiDB-lite"/>
    </source>
</evidence>
<dbReference type="EMBL" id="JAWWNJ010000170">
    <property type="protein sequence ID" value="KAK6977264.1"/>
    <property type="molecule type" value="Genomic_DNA"/>
</dbReference>
<reference evidence="2 3" key="1">
    <citation type="journal article" date="2024" name="J Genomics">
        <title>Draft genome sequencing and assembly of Favolaschia claudopus CIRM-BRFM 2984 isolated from oak limbs.</title>
        <authorList>
            <person name="Navarro D."/>
            <person name="Drula E."/>
            <person name="Chaduli D."/>
            <person name="Cazenave R."/>
            <person name="Ahrendt S."/>
            <person name="Wang J."/>
            <person name="Lipzen A."/>
            <person name="Daum C."/>
            <person name="Barry K."/>
            <person name="Grigoriev I.V."/>
            <person name="Favel A."/>
            <person name="Rosso M.N."/>
            <person name="Martin F."/>
        </authorList>
    </citation>
    <scope>NUCLEOTIDE SEQUENCE [LARGE SCALE GENOMIC DNA]</scope>
    <source>
        <strain evidence="2 3">CIRM-BRFM 2984</strain>
    </source>
</reference>
<feature type="region of interest" description="Disordered" evidence="1">
    <location>
        <begin position="60"/>
        <end position="82"/>
    </location>
</feature>
<protein>
    <submittedName>
        <fullName evidence="2">Uncharacterized protein</fullName>
    </submittedName>
</protein>
<keyword evidence="3" id="KW-1185">Reference proteome</keyword>
<accession>A0AAV9ZAT2</accession>
<evidence type="ECO:0000313" key="3">
    <source>
        <dbReference type="Proteomes" id="UP001362999"/>
    </source>
</evidence>
<dbReference type="AlphaFoldDB" id="A0AAV9ZAT2"/>
<organism evidence="2 3">
    <name type="scientific">Favolaschia claudopus</name>
    <dbReference type="NCBI Taxonomy" id="2862362"/>
    <lineage>
        <taxon>Eukaryota</taxon>
        <taxon>Fungi</taxon>
        <taxon>Dikarya</taxon>
        <taxon>Basidiomycota</taxon>
        <taxon>Agaricomycotina</taxon>
        <taxon>Agaricomycetes</taxon>
        <taxon>Agaricomycetidae</taxon>
        <taxon>Agaricales</taxon>
        <taxon>Marasmiineae</taxon>
        <taxon>Mycenaceae</taxon>
        <taxon>Favolaschia</taxon>
    </lineage>
</organism>
<sequence length="232" mass="25353">MLVELDATQQTSIHHATHILNTLSADLAPAFAPLPAKTKIPSNKKYLWSETAAIMGAPVKSKKRRLEHDPYSGNAQSGKKAKADAREALLAVPPPSSARSVLGDIANLPISEAPLASSSGSYYRPRSHSGSDELPPLPVQPLSSTTTRKAVAIEFDLDTFDLGDKEALLGLGQTQPRPLCKKYNVDTARANADMDHHKLSWKPPQHFPIASYPLYTQYPYYYPMYPAVPHAN</sequence>
<feature type="region of interest" description="Disordered" evidence="1">
    <location>
        <begin position="117"/>
        <end position="145"/>
    </location>
</feature>
<dbReference type="Proteomes" id="UP001362999">
    <property type="component" value="Unassembled WGS sequence"/>
</dbReference>
<proteinExistence type="predicted"/>
<gene>
    <name evidence="2" type="ORF">R3P38DRAFT_3237382</name>
</gene>
<evidence type="ECO:0000313" key="2">
    <source>
        <dbReference type="EMBL" id="KAK6977264.1"/>
    </source>
</evidence>